<dbReference type="Pfam" id="PF08612">
    <property type="entry name" value="Med20"/>
    <property type="match status" value="1"/>
</dbReference>
<evidence type="ECO:0000313" key="8">
    <source>
        <dbReference type="Proteomes" id="UP000288216"/>
    </source>
</evidence>
<evidence type="ECO:0000256" key="6">
    <source>
        <dbReference type="RuleBase" id="RU364152"/>
    </source>
</evidence>
<dbReference type="GO" id="GO:0003713">
    <property type="term" value="F:transcription coactivator activity"/>
    <property type="evidence" value="ECO:0007669"/>
    <property type="project" value="TreeGrafter"/>
</dbReference>
<dbReference type="PANTHER" id="PTHR12465:SF0">
    <property type="entry name" value="MEDIATOR OF RNA POLYMERASE II TRANSCRIPTION SUBUNIT 20"/>
    <property type="match status" value="1"/>
</dbReference>
<evidence type="ECO:0000256" key="3">
    <source>
        <dbReference type="ARBA" id="ARBA00019690"/>
    </source>
</evidence>
<protein>
    <recommendedName>
        <fullName evidence="3 6">Mediator of RNA polymerase II transcription subunit 20</fullName>
    </recommendedName>
    <alternativeName>
        <fullName evidence="6">Mediator complex subunit 20</fullName>
    </alternativeName>
</protein>
<dbReference type="GO" id="GO:0006357">
    <property type="term" value="P:regulation of transcription by RNA polymerase II"/>
    <property type="evidence" value="ECO:0007669"/>
    <property type="project" value="InterPro"/>
</dbReference>
<keyword evidence="8" id="KW-1185">Reference proteome</keyword>
<dbReference type="GO" id="GO:0016592">
    <property type="term" value="C:mediator complex"/>
    <property type="evidence" value="ECO:0007669"/>
    <property type="project" value="InterPro"/>
</dbReference>
<dbReference type="AlphaFoldDB" id="A0A401NXP6"/>
<dbReference type="Proteomes" id="UP000288216">
    <property type="component" value="Unassembled WGS sequence"/>
</dbReference>
<evidence type="ECO:0000256" key="2">
    <source>
        <dbReference type="ARBA" id="ARBA00010743"/>
    </source>
</evidence>
<evidence type="ECO:0000313" key="7">
    <source>
        <dbReference type="EMBL" id="GCB65634.1"/>
    </source>
</evidence>
<comment type="similarity">
    <text evidence="2 6">Belongs to the Mediator complex subunit 20 family.</text>
</comment>
<accession>A0A401NXP6</accession>
<organism evidence="7 8">
    <name type="scientific">Scyliorhinus torazame</name>
    <name type="common">Cloudy catshark</name>
    <name type="synonym">Catulus torazame</name>
    <dbReference type="NCBI Taxonomy" id="75743"/>
    <lineage>
        <taxon>Eukaryota</taxon>
        <taxon>Metazoa</taxon>
        <taxon>Chordata</taxon>
        <taxon>Craniata</taxon>
        <taxon>Vertebrata</taxon>
        <taxon>Chondrichthyes</taxon>
        <taxon>Elasmobranchii</taxon>
        <taxon>Galeomorphii</taxon>
        <taxon>Galeoidea</taxon>
        <taxon>Carcharhiniformes</taxon>
        <taxon>Scyliorhinidae</taxon>
        <taxon>Scyliorhinus</taxon>
    </lineage>
</organism>
<dbReference type="GeneID" id="140393684"/>
<dbReference type="InterPro" id="IPR013921">
    <property type="entry name" value="Mediator_Med20"/>
</dbReference>
<keyword evidence="6" id="KW-0804">Transcription</keyword>
<evidence type="ECO:0000256" key="5">
    <source>
        <dbReference type="ARBA" id="ARBA00025687"/>
    </source>
</evidence>
<dbReference type="OrthoDB" id="1854899at2759"/>
<name>A0A401NXP6_SCYTO</name>
<evidence type="ECO:0000256" key="4">
    <source>
        <dbReference type="ARBA" id="ARBA00023242"/>
    </source>
</evidence>
<comment type="subcellular location">
    <subcellularLocation>
        <location evidence="1 6">Nucleus</location>
    </subcellularLocation>
</comment>
<sequence length="211" mass="23407">MGVTCVSQIPAVEGKSVQQAVEMITKKLELLGAVKQGTFCVDCETYHAGQSVTVPGQAAKFMYVMHNTEFPLSCFALFENGPYLVADTNFDTLMIKLKGFFQNAKSSKIESRGSRYQYSDFLIKVGTVTMGPSVRGISVEVEYCPCIVSNDCWNLMMEFMQSFMGSHTPGIPSVFSTKHDGVYAPTDTVIQYMELFNKIRKQQQAPVSGIR</sequence>
<keyword evidence="6" id="KW-0010">Activator</keyword>
<dbReference type="EMBL" id="BFAA01000085">
    <property type="protein sequence ID" value="GCB65634.1"/>
    <property type="molecule type" value="Genomic_DNA"/>
</dbReference>
<dbReference type="RefSeq" id="XP_072336071.1">
    <property type="nucleotide sequence ID" value="XM_072479970.1"/>
</dbReference>
<gene>
    <name evidence="6" type="primary">MED20</name>
    <name evidence="7" type="ORF">scyTo_0000445</name>
</gene>
<dbReference type="PANTHER" id="PTHR12465">
    <property type="entry name" value="UBIQUITIN SPECIFIC PROTEASE HOMOLOG 49"/>
    <property type="match status" value="1"/>
</dbReference>
<proteinExistence type="inferred from homology"/>
<comment type="function">
    <text evidence="5 6">Component of the Mediator complex, a coactivator involved in the regulated transcription of nearly all RNA polymerase II-dependent genes. Mediator functions as a bridge to convey information from gene-specific regulatory proteins to the basal RNA polymerase II transcription machinery. Mediator is recruited to promoters by direct interactions with regulatory proteins and serves as a scaffold for the assembly of a functional preinitiation complex with RNA polymerase II and the general transcription factors.</text>
</comment>
<reference evidence="7 8" key="1">
    <citation type="journal article" date="2018" name="Nat. Ecol. Evol.">
        <title>Shark genomes provide insights into elasmobranch evolution and the origin of vertebrates.</title>
        <authorList>
            <person name="Hara Y"/>
            <person name="Yamaguchi K"/>
            <person name="Onimaru K"/>
            <person name="Kadota M"/>
            <person name="Koyanagi M"/>
            <person name="Keeley SD"/>
            <person name="Tatsumi K"/>
            <person name="Tanaka K"/>
            <person name="Motone F"/>
            <person name="Kageyama Y"/>
            <person name="Nozu R"/>
            <person name="Adachi N"/>
            <person name="Nishimura O"/>
            <person name="Nakagawa R"/>
            <person name="Tanegashima C"/>
            <person name="Kiyatake I"/>
            <person name="Matsumoto R"/>
            <person name="Murakumo K"/>
            <person name="Nishida K"/>
            <person name="Terakita A"/>
            <person name="Kuratani S"/>
            <person name="Sato K"/>
            <person name="Hyodo S Kuraku.S."/>
        </authorList>
    </citation>
    <scope>NUCLEOTIDE SEQUENCE [LARGE SCALE GENOMIC DNA]</scope>
</reference>
<dbReference type="OMA" id="NIVMHHS"/>
<comment type="subunit">
    <text evidence="6">Component of the Mediator complex.</text>
</comment>
<keyword evidence="4 6" id="KW-0539">Nucleus</keyword>
<dbReference type="STRING" id="75743.A0A401NXP6"/>
<keyword evidence="6" id="KW-0805">Transcription regulation</keyword>
<evidence type="ECO:0000256" key="1">
    <source>
        <dbReference type="ARBA" id="ARBA00004123"/>
    </source>
</evidence>
<comment type="caution">
    <text evidence="7">The sequence shown here is derived from an EMBL/GenBank/DDBJ whole genome shotgun (WGS) entry which is preliminary data.</text>
</comment>